<evidence type="ECO:0000256" key="3">
    <source>
        <dbReference type="ARBA" id="ARBA00023295"/>
    </source>
</evidence>
<dbReference type="InterPro" id="IPR002037">
    <property type="entry name" value="Glyco_hydro_8"/>
</dbReference>
<keyword evidence="3" id="KW-0326">Glycosidase</keyword>
<proteinExistence type="inferred from homology"/>
<evidence type="ECO:0000313" key="4">
    <source>
        <dbReference type="EMBL" id="NEK58923.1"/>
    </source>
</evidence>
<dbReference type="EMBL" id="JAAGWF010000014">
    <property type="protein sequence ID" value="NEK58923.1"/>
    <property type="molecule type" value="Genomic_DNA"/>
</dbReference>
<evidence type="ECO:0000256" key="1">
    <source>
        <dbReference type="ARBA" id="ARBA00009209"/>
    </source>
</evidence>
<gene>
    <name evidence="4" type="ORF">GCU56_13715</name>
</gene>
<keyword evidence="5" id="KW-1185">Reference proteome</keyword>
<dbReference type="AlphaFoldDB" id="A0A7K3W3J9"/>
<dbReference type="InterPro" id="IPR008928">
    <property type="entry name" value="6-hairpin_glycosidase_sf"/>
</dbReference>
<dbReference type="Proteomes" id="UP000470246">
    <property type="component" value="Unassembled WGS sequence"/>
</dbReference>
<dbReference type="PRINTS" id="PR00735">
    <property type="entry name" value="GLHYDRLASE8"/>
</dbReference>
<accession>A0A7K3W3J9</accession>
<dbReference type="GO" id="GO:0005975">
    <property type="term" value="P:carbohydrate metabolic process"/>
    <property type="evidence" value="ECO:0007669"/>
    <property type="project" value="InterPro"/>
</dbReference>
<organism evidence="4 5">
    <name type="scientific">Geodermatophilus sabuli</name>
    <dbReference type="NCBI Taxonomy" id="1564158"/>
    <lineage>
        <taxon>Bacteria</taxon>
        <taxon>Bacillati</taxon>
        <taxon>Actinomycetota</taxon>
        <taxon>Actinomycetes</taxon>
        <taxon>Geodermatophilales</taxon>
        <taxon>Geodermatophilaceae</taxon>
        <taxon>Geodermatophilus</taxon>
    </lineage>
</organism>
<dbReference type="RefSeq" id="WP_163482303.1">
    <property type="nucleotide sequence ID" value="NZ_JAAGWF010000014.1"/>
</dbReference>
<protein>
    <submittedName>
        <fullName evidence="4">Glycoside hydrolase</fullName>
    </submittedName>
</protein>
<comment type="similarity">
    <text evidence="1">Belongs to the glycosyl hydrolase 8 (cellulase D) family.</text>
</comment>
<evidence type="ECO:0000256" key="2">
    <source>
        <dbReference type="ARBA" id="ARBA00022801"/>
    </source>
</evidence>
<evidence type="ECO:0000313" key="5">
    <source>
        <dbReference type="Proteomes" id="UP000470246"/>
    </source>
</evidence>
<dbReference type="GO" id="GO:0004553">
    <property type="term" value="F:hydrolase activity, hydrolyzing O-glycosyl compounds"/>
    <property type="evidence" value="ECO:0007669"/>
    <property type="project" value="InterPro"/>
</dbReference>
<comment type="caution">
    <text evidence="4">The sequence shown here is derived from an EMBL/GenBank/DDBJ whole genome shotgun (WGS) entry which is preliminary data.</text>
</comment>
<dbReference type="Pfam" id="PF01270">
    <property type="entry name" value="Glyco_hydro_8"/>
    <property type="match status" value="1"/>
</dbReference>
<dbReference type="SUPFAM" id="SSF48208">
    <property type="entry name" value="Six-hairpin glycosidases"/>
    <property type="match status" value="1"/>
</dbReference>
<keyword evidence="2 4" id="KW-0378">Hydrolase</keyword>
<sequence>MSRRLITVLALLGVLGLLVAGSLATWAIPDRDPGGTAAPPSAVVAAPTPGGLRTYTTEQAGRAFLAGYVDDDGRVVRRDQGGDTVSEGQAYAMLVAVGIDDEETFAAVWDWTRGALLRPDGLLSWRWDDGRVVDPSSASDADLDAARALVLAGERFEEPRYTTSGVDLGRAVLDLETVPTAAGRILVAGQWATSGPHAYNPSYASPGATSVLAAASGDPRWSELAAGSHAVTAALLGTAPLPPDWAQVHPDGTVEAMPGAQGRGQSVRYGYDAARTPIRFAESCDPADRALAAAVAGPLDRDGDAAELDLGGSPLGEGESVVAATGQAAAVAAAGDTARAVQELVDADHLAQSFPSYYGAAWAALGRLLLTDDVLGGCPPVPAAA</sequence>
<dbReference type="Gene3D" id="1.50.10.10">
    <property type="match status" value="1"/>
</dbReference>
<reference evidence="4 5" key="1">
    <citation type="submission" date="2020-02" db="EMBL/GenBank/DDBJ databases">
        <title>Geodermatophilus sabuli CPCC 205279 I12A-02694.</title>
        <authorList>
            <person name="Jiang Z."/>
        </authorList>
    </citation>
    <scope>NUCLEOTIDE SEQUENCE [LARGE SCALE GENOMIC DNA]</scope>
    <source>
        <strain evidence="4 5">I12A-02694</strain>
    </source>
</reference>
<dbReference type="InterPro" id="IPR012341">
    <property type="entry name" value="6hp_glycosidase-like_sf"/>
</dbReference>
<name>A0A7K3W3J9_9ACTN</name>